<evidence type="ECO:0000256" key="2">
    <source>
        <dbReference type="ARBA" id="ARBA00022777"/>
    </source>
</evidence>
<gene>
    <name evidence="6" type="ORF">GCM10008101_01980</name>
</gene>
<dbReference type="PANTHER" id="PTHR24421">
    <property type="entry name" value="NITRATE/NITRITE SENSOR PROTEIN NARX-RELATED"/>
    <property type="match status" value="1"/>
</dbReference>
<dbReference type="CDD" id="cd16917">
    <property type="entry name" value="HATPase_UhpB-NarQ-NarX-like"/>
    <property type="match status" value="1"/>
</dbReference>
<sequence>MPTDAPESPGGPRRQAALMLAPVLLIALGLPYALHLPARAAAAVTVGVLAAATLAASSMRRAFDTRGGADAALPVDLIAALPQAAVLLVDGRVRVANAPAQALLGLHDTDMHDADPSAWFGERGASRTLLHGPSGDHEATLGRGDTRIDIQVCARELGGRQRLLLIREADNDLAARVEAQRAELQTLARRLMTVQEDERAAISRELHDDIGQAITAIKLCATSLAEGPEPMRQAVVLEMAQEIATVADQTVAKLRDLSLLLRPPQLDALGLEAALRWQAGALFRGDLPRIELDIPPLDCRPPRDIELACFRIAQEALTNVLRHARAGRVALHLRCDDTDLRLRIEDDGCGIAAGHRAGLGLITMRERARLVGGELTIDSRPGRTRIDVVLPLPEDGDARSGLLQG</sequence>
<dbReference type="Proteomes" id="UP000643403">
    <property type="component" value="Unassembled WGS sequence"/>
</dbReference>
<evidence type="ECO:0000256" key="1">
    <source>
        <dbReference type="ARBA" id="ARBA00022679"/>
    </source>
</evidence>
<evidence type="ECO:0000256" key="3">
    <source>
        <dbReference type="ARBA" id="ARBA00023012"/>
    </source>
</evidence>
<dbReference type="InterPro" id="IPR036890">
    <property type="entry name" value="HATPase_C_sf"/>
</dbReference>
<keyword evidence="1" id="KW-0808">Transferase</keyword>
<dbReference type="Gene3D" id="1.20.5.1930">
    <property type="match status" value="1"/>
</dbReference>
<comment type="caution">
    <text evidence="6">The sequence shown here is derived from an EMBL/GenBank/DDBJ whole genome shotgun (WGS) entry which is preliminary data.</text>
</comment>
<keyword evidence="4" id="KW-0472">Membrane</keyword>
<dbReference type="PANTHER" id="PTHR24421:SF61">
    <property type="entry name" value="OXYGEN SENSOR HISTIDINE KINASE NREB"/>
    <property type="match status" value="1"/>
</dbReference>
<protein>
    <recommendedName>
        <fullName evidence="5">Histidine kinase domain-containing protein</fullName>
    </recommendedName>
</protein>
<evidence type="ECO:0000313" key="7">
    <source>
        <dbReference type="Proteomes" id="UP000643403"/>
    </source>
</evidence>
<dbReference type="EMBL" id="BMXY01000001">
    <property type="protein sequence ID" value="GGZ52519.1"/>
    <property type="molecule type" value="Genomic_DNA"/>
</dbReference>
<dbReference type="PROSITE" id="PS50109">
    <property type="entry name" value="HIS_KIN"/>
    <property type="match status" value="1"/>
</dbReference>
<accession>A0ABQ3BNS6</accession>
<keyword evidence="2" id="KW-0418">Kinase</keyword>
<keyword evidence="3" id="KW-0902">Two-component regulatory system</keyword>
<evidence type="ECO:0000259" key="5">
    <source>
        <dbReference type="PROSITE" id="PS50109"/>
    </source>
</evidence>
<feature type="domain" description="Histidine kinase" evidence="5">
    <location>
        <begin position="311"/>
        <end position="394"/>
    </location>
</feature>
<dbReference type="SUPFAM" id="SSF55874">
    <property type="entry name" value="ATPase domain of HSP90 chaperone/DNA topoisomerase II/histidine kinase"/>
    <property type="match status" value="1"/>
</dbReference>
<reference evidence="7" key="1">
    <citation type="journal article" date="2019" name="Int. J. Syst. Evol. Microbiol.">
        <title>The Global Catalogue of Microorganisms (GCM) 10K type strain sequencing project: providing services to taxonomists for standard genome sequencing and annotation.</title>
        <authorList>
            <consortium name="The Broad Institute Genomics Platform"/>
            <consortium name="The Broad Institute Genome Sequencing Center for Infectious Disease"/>
            <person name="Wu L."/>
            <person name="Ma J."/>
        </authorList>
    </citation>
    <scope>NUCLEOTIDE SEQUENCE [LARGE SCALE GENOMIC DNA]</scope>
    <source>
        <strain evidence="7">KCTC 22558</strain>
    </source>
</reference>
<dbReference type="InterPro" id="IPR005467">
    <property type="entry name" value="His_kinase_dom"/>
</dbReference>
<dbReference type="SMART" id="SM00387">
    <property type="entry name" value="HATPase_c"/>
    <property type="match status" value="1"/>
</dbReference>
<dbReference type="Gene3D" id="3.30.565.10">
    <property type="entry name" value="Histidine kinase-like ATPase, C-terminal domain"/>
    <property type="match status" value="1"/>
</dbReference>
<dbReference type="RefSeq" id="WP_189446471.1">
    <property type="nucleotide sequence ID" value="NZ_BMXY01000001.1"/>
</dbReference>
<dbReference type="InterPro" id="IPR011712">
    <property type="entry name" value="Sig_transdc_His_kin_sub3_dim/P"/>
</dbReference>
<evidence type="ECO:0000313" key="6">
    <source>
        <dbReference type="EMBL" id="GGZ52519.1"/>
    </source>
</evidence>
<keyword evidence="4" id="KW-1133">Transmembrane helix</keyword>
<dbReference type="InterPro" id="IPR003594">
    <property type="entry name" value="HATPase_dom"/>
</dbReference>
<feature type="transmembrane region" description="Helical" evidence="4">
    <location>
        <begin position="16"/>
        <end position="34"/>
    </location>
</feature>
<dbReference type="InterPro" id="IPR050482">
    <property type="entry name" value="Sensor_HK_TwoCompSys"/>
</dbReference>
<organism evidence="6 7">
    <name type="scientific">Cognatilysobacter xinjiangensis</name>
    <dbReference type="NCBI Taxonomy" id="546892"/>
    <lineage>
        <taxon>Bacteria</taxon>
        <taxon>Pseudomonadati</taxon>
        <taxon>Pseudomonadota</taxon>
        <taxon>Gammaproteobacteria</taxon>
        <taxon>Lysobacterales</taxon>
        <taxon>Lysobacteraceae</taxon>
        <taxon>Cognatilysobacter</taxon>
    </lineage>
</organism>
<proteinExistence type="predicted"/>
<feature type="transmembrane region" description="Helical" evidence="4">
    <location>
        <begin position="40"/>
        <end position="57"/>
    </location>
</feature>
<keyword evidence="4" id="KW-0812">Transmembrane</keyword>
<evidence type="ECO:0000256" key="4">
    <source>
        <dbReference type="SAM" id="Phobius"/>
    </source>
</evidence>
<keyword evidence="7" id="KW-1185">Reference proteome</keyword>
<dbReference type="Pfam" id="PF07730">
    <property type="entry name" value="HisKA_3"/>
    <property type="match status" value="1"/>
</dbReference>
<dbReference type="Pfam" id="PF02518">
    <property type="entry name" value="HATPase_c"/>
    <property type="match status" value="1"/>
</dbReference>
<name>A0ABQ3BNS6_9GAMM</name>